<evidence type="ECO:0000256" key="1">
    <source>
        <dbReference type="SAM" id="Phobius"/>
    </source>
</evidence>
<evidence type="ECO:0000313" key="2">
    <source>
        <dbReference type="EMBL" id="EDV13152.1"/>
    </source>
</evidence>
<evidence type="ECO:0000313" key="3">
    <source>
        <dbReference type="Proteomes" id="UP000008335"/>
    </source>
</evidence>
<keyword evidence="1" id="KW-1133">Transmembrane helix</keyword>
<feature type="transmembrane region" description="Helical" evidence="1">
    <location>
        <begin position="36"/>
        <end position="57"/>
    </location>
</feature>
<protein>
    <submittedName>
        <fullName evidence="2">Uncharacterized protein</fullName>
    </submittedName>
</protein>
<name>B3LRE9_YEAS1</name>
<keyword evidence="3" id="KW-1185">Reference proteome</keyword>
<reference evidence="2" key="1">
    <citation type="submission" date="2005-03" db="EMBL/GenBank/DDBJ databases">
        <authorList>
            <person name="Giovannoni S.J."/>
            <person name="Cho J.-C."/>
            <person name="Ferriera S."/>
            <person name="Johnson J."/>
            <person name="Kravitz S."/>
            <person name="Halpern A."/>
            <person name="Remington K."/>
            <person name="Beeson K."/>
            <person name="Tran B."/>
            <person name="Rogers Y.-H."/>
            <person name="Friedman R."/>
            <person name="Venter J.C."/>
        </authorList>
    </citation>
    <scope>NUCLEOTIDE SEQUENCE</scope>
    <source>
        <strain evidence="2">RM11-1a</strain>
    </source>
</reference>
<feature type="non-terminal residue" evidence="2">
    <location>
        <position position="1"/>
    </location>
</feature>
<gene>
    <name evidence="2" type="ORF">SCRG_04090</name>
</gene>
<organism evidence="2 3">
    <name type="scientific">Saccharomyces cerevisiae (strain RM11-1a)</name>
    <name type="common">Baker's yeast</name>
    <dbReference type="NCBI Taxonomy" id="285006"/>
    <lineage>
        <taxon>Eukaryota</taxon>
        <taxon>Fungi</taxon>
        <taxon>Dikarya</taxon>
        <taxon>Ascomycota</taxon>
        <taxon>Saccharomycotina</taxon>
        <taxon>Saccharomycetes</taxon>
        <taxon>Saccharomycetales</taxon>
        <taxon>Saccharomycetaceae</taxon>
        <taxon>Saccharomyces</taxon>
    </lineage>
</organism>
<dbReference type="Proteomes" id="UP000008335">
    <property type="component" value="Unassembled WGS sequence"/>
</dbReference>
<dbReference type="HOGENOM" id="CLU_2456503_0_0_1"/>
<keyword evidence="1" id="KW-0472">Membrane</keyword>
<keyword evidence="1" id="KW-0812">Transmembrane</keyword>
<accession>B3LRE9</accession>
<proteinExistence type="predicted"/>
<sequence length="89" mass="10025">ISSNFAKALSLLSIEALISSTSSVTQHSVFFFKADFRFFVCFWSIWFWTGDISFSLLSMLVKSGPYNTVTSVSLFQLMDSGLDLEFCKP</sequence>
<reference evidence="2" key="2">
    <citation type="submission" date="2005-07" db="EMBL/GenBank/DDBJ databases">
        <title>Annotation of the Saccharomyces cerevisiae RM11-1a Genome.</title>
        <authorList>
            <consortium name="The Broad Institute Genome Sequencing Platform"/>
            <person name="Birren B."/>
            <person name="Lander E."/>
            <person name="Galagan J."/>
            <person name="Nusbaum C."/>
            <person name="Devon K."/>
            <person name="Cuomo C."/>
            <person name="Jaffe D."/>
            <person name="Butler J."/>
            <person name="Alvarez P."/>
            <person name="Gnerre S."/>
            <person name="Grabherr M."/>
            <person name="Kleber M."/>
            <person name="Mauceli E."/>
            <person name="Brockman W."/>
            <person name="MacCallum I.A."/>
            <person name="Rounsley S."/>
            <person name="Young S."/>
            <person name="LaButti K."/>
            <person name="Pushparaj V."/>
            <person name="DeCaprio D."/>
            <person name="Crawford M."/>
            <person name="Koehrsen M."/>
            <person name="Engels R."/>
            <person name="Montgomery P."/>
            <person name="Pearson M."/>
            <person name="Howarth C."/>
            <person name="Larson L."/>
            <person name="Luoma S."/>
            <person name="White J."/>
            <person name="O'Leary S."/>
            <person name="Kodira C."/>
            <person name="Zeng Q."/>
            <person name="Yandava C."/>
            <person name="Alvarado L."/>
            <person name="Pratt S."/>
            <person name="Kruglyak L."/>
        </authorList>
    </citation>
    <scope>NUCLEOTIDE SEQUENCE</scope>
    <source>
        <strain evidence="2">RM11-1a</strain>
    </source>
</reference>
<dbReference type="AlphaFoldDB" id="B3LRE9"/>
<dbReference type="EMBL" id="CH408051">
    <property type="protein sequence ID" value="EDV13152.1"/>
    <property type="molecule type" value="Genomic_DNA"/>
</dbReference>